<dbReference type="OrthoDB" id="9781189at2"/>
<organism evidence="2 3">
    <name type="scientific">Paracoccus limosus</name>
    <dbReference type="NCBI Taxonomy" id="913252"/>
    <lineage>
        <taxon>Bacteria</taxon>
        <taxon>Pseudomonadati</taxon>
        <taxon>Pseudomonadota</taxon>
        <taxon>Alphaproteobacteria</taxon>
        <taxon>Rhodobacterales</taxon>
        <taxon>Paracoccaceae</taxon>
        <taxon>Paracoccus</taxon>
    </lineage>
</organism>
<dbReference type="AlphaFoldDB" id="A0A844GZQ1"/>
<dbReference type="SUPFAM" id="SSF56281">
    <property type="entry name" value="Metallo-hydrolase/oxidoreductase"/>
    <property type="match status" value="1"/>
</dbReference>
<gene>
    <name evidence="2" type="ORF">GL279_01490</name>
</gene>
<dbReference type="RefSeq" id="WP_155062825.1">
    <property type="nucleotide sequence ID" value="NZ_WMIF01000001.1"/>
</dbReference>
<dbReference type="GO" id="GO:0016787">
    <property type="term" value="F:hydrolase activity"/>
    <property type="evidence" value="ECO:0007669"/>
    <property type="project" value="UniProtKB-KW"/>
</dbReference>
<keyword evidence="2" id="KW-0378">Hydrolase</keyword>
<dbReference type="EMBL" id="WMIF01000001">
    <property type="protein sequence ID" value="MTH33265.1"/>
    <property type="molecule type" value="Genomic_DNA"/>
</dbReference>
<dbReference type="PANTHER" id="PTHR42663:SF6">
    <property type="entry name" value="HYDROLASE C777.06C-RELATED"/>
    <property type="match status" value="1"/>
</dbReference>
<keyword evidence="3" id="KW-1185">Reference proteome</keyword>
<comment type="caution">
    <text evidence="2">The sequence shown here is derived from an EMBL/GenBank/DDBJ whole genome shotgun (WGS) entry which is preliminary data.</text>
</comment>
<feature type="domain" description="Metallo-beta-lactamase" evidence="1">
    <location>
        <begin position="66"/>
        <end position="247"/>
    </location>
</feature>
<dbReference type="Proteomes" id="UP000442533">
    <property type="component" value="Unassembled WGS sequence"/>
</dbReference>
<dbReference type="CDD" id="cd16279">
    <property type="entry name" value="metallo-hydrolase-like_MBL-fold"/>
    <property type="match status" value="1"/>
</dbReference>
<evidence type="ECO:0000313" key="3">
    <source>
        <dbReference type="Proteomes" id="UP000442533"/>
    </source>
</evidence>
<dbReference type="InterPro" id="IPR001279">
    <property type="entry name" value="Metallo-B-lactamas"/>
</dbReference>
<reference evidence="2 3" key="1">
    <citation type="submission" date="2019-11" db="EMBL/GenBank/DDBJ databases">
        <authorList>
            <person name="Dong K."/>
        </authorList>
    </citation>
    <scope>NUCLEOTIDE SEQUENCE [LARGE SCALE GENOMIC DNA]</scope>
    <source>
        <strain evidence="2 3">JCM 17370</strain>
    </source>
</reference>
<dbReference type="Gene3D" id="3.60.15.10">
    <property type="entry name" value="Ribonuclease Z/Hydroxyacylglutathione hydrolase-like"/>
    <property type="match status" value="1"/>
</dbReference>
<protein>
    <submittedName>
        <fullName evidence="2">MBL fold metallo-hydrolase</fullName>
    </submittedName>
</protein>
<dbReference type="Pfam" id="PF12706">
    <property type="entry name" value="Lactamase_B_2"/>
    <property type="match status" value="1"/>
</dbReference>
<accession>A0A844GZQ1</accession>
<dbReference type="InterPro" id="IPR036866">
    <property type="entry name" value="RibonucZ/Hydroxyglut_hydro"/>
</dbReference>
<dbReference type="PANTHER" id="PTHR42663">
    <property type="entry name" value="HYDROLASE C777.06C-RELATED-RELATED"/>
    <property type="match status" value="1"/>
</dbReference>
<evidence type="ECO:0000259" key="1">
    <source>
        <dbReference type="Pfam" id="PF12706"/>
    </source>
</evidence>
<sequence length="282" mass="30446">MSGANGLGAEASGTDDGFRAIILGCGSSGGVPRLGNRWGDCDPTNPRNRRRRCSLLLERHSGAGVTRVLIDTGPDMVPQLLDAGVGALDAVVYTHPHADHIHGIDDLRQIAYNMDRRIPCHADAQTRDALLARFGYVFETPEGSSYPPICTLVPIEGPFRVEGEGGTLELIPFEVSHGDIPALGFRIPGRAGGLVYLPDVKDIPEAAWPAIAGPEVFICDGLRYRSHPSHAHLAQALDWIARSEALRGVITNMHIDLDHDRVMQETPPHVIPAHDGLTLHLT</sequence>
<proteinExistence type="predicted"/>
<name>A0A844GZQ1_9RHOB</name>
<evidence type="ECO:0000313" key="2">
    <source>
        <dbReference type="EMBL" id="MTH33265.1"/>
    </source>
</evidence>